<name>A0ABS8TB16_DATST</name>
<keyword evidence="3" id="KW-1185">Reference proteome</keyword>
<evidence type="ECO:0000313" key="3">
    <source>
        <dbReference type="Proteomes" id="UP000823775"/>
    </source>
</evidence>
<accession>A0ABS8TB16</accession>
<organism evidence="2 3">
    <name type="scientific">Datura stramonium</name>
    <name type="common">Jimsonweed</name>
    <name type="synonym">Common thornapple</name>
    <dbReference type="NCBI Taxonomy" id="4076"/>
    <lineage>
        <taxon>Eukaryota</taxon>
        <taxon>Viridiplantae</taxon>
        <taxon>Streptophyta</taxon>
        <taxon>Embryophyta</taxon>
        <taxon>Tracheophyta</taxon>
        <taxon>Spermatophyta</taxon>
        <taxon>Magnoliopsida</taxon>
        <taxon>eudicotyledons</taxon>
        <taxon>Gunneridae</taxon>
        <taxon>Pentapetalae</taxon>
        <taxon>asterids</taxon>
        <taxon>lamiids</taxon>
        <taxon>Solanales</taxon>
        <taxon>Solanaceae</taxon>
        <taxon>Solanoideae</taxon>
        <taxon>Datureae</taxon>
        <taxon>Datura</taxon>
    </lineage>
</organism>
<evidence type="ECO:0000256" key="1">
    <source>
        <dbReference type="SAM" id="MobiDB-lite"/>
    </source>
</evidence>
<proteinExistence type="predicted"/>
<feature type="region of interest" description="Disordered" evidence="1">
    <location>
        <begin position="47"/>
        <end position="66"/>
    </location>
</feature>
<evidence type="ECO:0000313" key="2">
    <source>
        <dbReference type="EMBL" id="MCD7468323.1"/>
    </source>
</evidence>
<comment type="caution">
    <text evidence="2">The sequence shown here is derived from an EMBL/GenBank/DDBJ whole genome shotgun (WGS) entry which is preliminary data.</text>
</comment>
<gene>
    <name evidence="2" type="ORF">HAX54_006394</name>
</gene>
<sequence>MVVGKGADAPLQTSNKYAALEDGIRENNQLIEVPQVRESAEPVEKNLNANAPVFKPRNNASPVKERKTKEWVNSTLRKEIEDLLVTTNQLCQEIPSEIYENSSKNRNLWSDQVEKETEEGEVDVYREEVLLENQSPLNDQAQLTQEPVTITT</sequence>
<reference evidence="2 3" key="1">
    <citation type="journal article" date="2021" name="BMC Genomics">
        <title>Datura genome reveals duplications of psychoactive alkaloid biosynthetic genes and high mutation rate following tissue culture.</title>
        <authorList>
            <person name="Rajewski A."/>
            <person name="Carter-House D."/>
            <person name="Stajich J."/>
            <person name="Litt A."/>
        </authorList>
    </citation>
    <scope>NUCLEOTIDE SEQUENCE [LARGE SCALE GENOMIC DNA]</scope>
    <source>
        <strain evidence="2">AR-01</strain>
    </source>
</reference>
<dbReference type="EMBL" id="JACEIK010001321">
    <property type="protein sequence ID" value="MCD7468323.1"/>
    <property type="molecule type" value="Genomic_DNA"/>
</dbReference>
<protein>
    <submittedName>
        <fullName evidence="2">Uncharacterized protein</fullName>
    </submittedName>
</protein>
<feature type="region of interest" description="Disordered" evidence="1">
    <location>
        <begin position="133"/>
        <end position="152"/>
    </location>
</feature>
<dbReference type="Proteomes" id="UP000823775">
    <property type="component" value="Unassembled WGS sequence"/>
</dbReference>